<dbReference type="InterPro" id="IPR010730">
    <property type="entry name" value="HET"/>
</dbReference>
<protein>
    <recommendedName>
        <fullName evidence="1">Heterokaryon incompatibility domain-containing protein</fullName>
    </recommendedName>
</protein>
<dbReference type="Proteomes" id="UP000693738">
    <property type="component" value="Unassembled WGS sequence"/>
</dbReference>
<sequence>MPSLNKYVYEALGAQDAVRLIILDPATDQEAPLSCSIIQRTLSTQALDYYAVSYAWGRHQFSSTLEIRCHDASSRSLRITPNIDSLLRCLRASDETRCWWIDAICLGQENDLQKA</sequence>
<accession>A0A8J2IGJ4</accession>
<evidence type="ECO:0000313" key="3">
    <source>
        <dbReference type="Proteomes" id="UP000693738"/>
    </source>
</evidence>
<dbReference type="Pfam" id="PF06985">
    <property type="entry name" value="HET"/>
    <property type="match status" value="1"/>
</dbReference>
<evidence type="ECO:0000313" key="2">
    <source>
        <dbReference type="EMBL" id="CAG7555882.1"/>
    </source>
</evidence>
<name>A0A8J2IGJ4_FUSEQ</name>
<organism evidence="2 3">
    <name type="scientific">Fusarium equiseti</name>
    <name type="common">Fusarium scirpi</name>
    <dbReference type="NCBI Taxonomy" id="61235"/>
    <lineage>
        <taxon>Eukaryota</taxon>
        <taxon>Fungi</taxon>
        <taxon>Dikarya</taxon>
        <taxon>Ascomycota</taxon>
        <taxon>Pezizomycotina</taxon>
        <taxon>Sordariomycetes</taxon>
        <taxon>Hypocreomycetidae</taxon>
        <taxon>Hypocreales</taxon>
        <taxon>Nectriaceae</taxon>
        <taxon>Fusarium</taxon>
        <taxon>Fusarium incarnatum-equiseti species complex</taxon>
    </lineage>
</organism>
<dbReference type="PANTHER" id="PTHR24148:SF64">
    <property type="entry name" value="HETEROKARYON INCOMPATIBILITY DOMAIN-CONTAINING PROTEIN"/>
    <property type="match status" value="1"/>
</dbReference>
<gene>
    <name evidence="2" type="ORF">FEQUK3_LOCUS1621</name>
</gene>
<reference evidence="2" key="1">
    <citation type="submission" date="2021-05" db="EMBL/GenBank/DDBJ databases">
        <authorList>
            <person name="Khan N."/>
        </authorList>
    </citation>
    <scope>NUCLEOTIDE SEQUENCE</scope>
</reference>
<evidence type="ECO:0000259" key="1">
    <source>
        <dbReference type="Pfam" id="PF06985"/>
    </source>
</evidence>
<feature type="domain" description="Heterokaryon incompatibility" evidence="1">
    <location>
        <begin position="49"/>
        <end position="113"/>
    </location>
</feature>
<dbReference type="PANTHER" id="PTHR24148">
    <property type="entry name" value="ANKYRIN REPEAT DOMAIN-CONTAINING PROTEIN 39 HOMOLOG-RELATED"/>
    <property type="match status" value="1"/>
</dbReference>
<proteinExistence type="predicted"/>
<dbReference type="InterPro" id="IPR052895">
    <property type="entry name" value="HetReg/Transcr_Mod"/>
</dbReference>
<dbReference type="EMBL" id="CAJSTJ010000077">
    <property type="protein sequence ID" value="CAG7555882.1"/>
    <property type="molecule type" value="Genomic_DNA"/>
</dbReference>
<dbReference type="AlphaFoldDB" id="A0A8J2IGJ4"/>
<comment type="caution">
    <text evidence="2">The sequence shown here is derived from an EMBL/GenBank/DDBJ whole genome shotgun (WGS) entry which is preliminary data.</text>
</comment>